<evidence type="ECO:0000313" key="4">
    <source>
        <dbReference type="EMBL" id="MCU6767232.1"/>
    </source>
</evidence>
<dbReference type="CDD" id="cd08187">
    <property type="entry name" value="BDH"/>
    <property type="match status" value="1"/>
</dbReference>
<name>A0ABT2TYT7_9FIRM</name>
<evidence type="ECO:0000259" key="3">
    <source>
        <dbReference type="Pfam" id="PF25137"/>
    </source>
</evidence>
<dbReference type="InterPro" id="IPR018211">
    <property type="entry name" value="ADH_Fe_CS"/>
</dbReference>
<dbReference type="PROSITE" id="PS00060">
    <property type="entry name" value="ADH_IRON_2"/>
    <property type="match status" value="1"/>
</dbReference>
<dbReference type="SUPFAM" id="SSF56796">
    <property type="entry name" value="Dehydroquinate synthase-like"/>
    <property type="match status" value="1"/>
</dbReference>
<protein>
    <submittedName>
        <fullName evidence="4">Iron-containing alcohol dehydrogenase</fullName>
    </submittedName>
</protein>
<dbReference type="EMBL" id="JAOQJL010000060">
    <property type="protein sequence ID" value="MCU6767232.1"/>
    <property type="molecule type" value="Genomic_DNA"/>
</dbReference>
<dbReference type="Proteomes" id="UP001652409">
    <property type="component" value="Unassembled WGS sequence"/>
</dbReference>
<dbReference type="Gene3D" id="3.40.50.1970">
    <property type="match status" value="1"/>
</dbReference>
<dbReference type="Gene3D" id="1.20.1090.10">
    <property type="entry name" value="Dehydroquinate synthase-like - alpha domain"/>
    <property type="match status" value="1"/>
</dbReference>
<dbReference type="RefSeq" id="WP_262583391.1">
    <property type="nucleotide sequence ID" value="NZ_JAOQJL010000060.1"/>
</dbReference>
<feature type="domain" description="Alcohol dehydrogenase iron-type/glycerol dehydrogenase GldA" evidence="2">
    <location>
        <begin position="4"/>
        <end position="141"/>
    </location>
</feature>
<sequence>MYIGGGSIKRSGLYDKIRELFKDFEVSELPGIEPNPKLTSVEKGTAICKEKGIQVILAVGGGSTIDASKHIAASACYDGQPWDLVKDRSLVAGALPVAVVLTICATGSEMNSGAVISNEKTHEKLEINHPLLYPRLSFCDPTYLYTLPSKQTAAGAVDILSHVMEQYFQPNDEAYITDVLSEAVMKTVVKYARKAMDEPENYEARSNLMWASTIGLNHLLTVGKGGAWSVHPIEHVLSAYYDITHGVGLAILTPAWMEYVLSDKTAPRFARFAREVFGVGEADDRKAARLGIEKVRQFNRSLAMPSTLSEAGVLEEKFDEMAAEAVRTSGIASRAYVKLQVPDVKNILMNCK</sequence>
<keyword evidence="1" id="KW-0560">Oxidoreductase</keyword>
<dbReference type="PROSITE" id="PS00913">
    <property type="entry name" value="ADH_IRON_1"/>
    <property type="match status" value="1"/>
</dbReference>
<gene>
    <name evidence="4" type="ORF">OCV61_17865</name>
</gene>
<evidence type="ECO:0000313" key="5">
    <source>
        <dbReference type="Proteomes" id="UP001652409"/>
    </source>
</evidence>
<dbReference type="InterPro" id="IPR056798">
    <property type="entry name" value="ADH_Fe_C"/>
</dbReference>
<proteinExistence type="predicted"/>
<dbReference type="Pfam" id="PF00465">
    <property type="entry name" value="Fe-ADH"/>
    <property type="match status" value="1"/>
</dbReference>
<evidence type="ECO:0000259" key="2">
    <source>
        <dbReference type="Pfam" id="PF00465"/>
    </source>
</evidence>
<dbReference type="InterPro" id="IPR044731">
    <property type="entry name" value="BDH-like"/>
</dbReference>
<evidence type="ECO:0000256" key="1">
    <source>
        <dbReference type="ARBA" id="ARBA00023002"/>
    </source>
</evidence>
<accession>A0ABT2TYT7</accession>
<comment type="caution">
    <text evidence="4">The sequence shown here is derived from an EMBL/GenBank/DDBJ whole genome shotgun (WGS) entry which is preliminary data.</text>
</comment>
<reference evidence="4 5" key="1">
    <citation type="journal article" date="2021" name="ISME Commun">
        <title>Automated analysis of genomic sequences facilitates high-throughput and comprehensive description of bacteria.</title>
        <authorList>
            <person name="Hitch T.C.A."/>
        </authorList>
    </citation>
    <scope>NUCLEOTIDE SEQUENCE [LARGE SCALE GENOMIC DNA]</scope>
    <source>
        <strain evidence="4 5">Sanger_23</strain>
    </source>
</reference>
<feature type="domain" description="Fe-containing alcohol dehydrogenase-like C-terminal" evidence="3">
    <location>
        <begin position="152"/>
        <end position="349"/>
    </location>
</feature>
<organism evidence="4 5">
    <name type="scientific">Blautia ammoniilytica</name>
    <dbReference type="NCBI Taxonomy" id="2981782"/>
    <lineage>
        <taxon>Bacteria</taxon>
        <taxon>Bacillati</taxon>
        <taxon>Bacillota</taxon>
        <taxon>Clostridia</taxon>
        <taxon>Lachnospirales</taxon>
        <taxon>Lachnospiraceae</taxon>
        <taxon>Blautia</taxon>
    </lineage>
</organism>
<dbReference type="PANTHER" id="PTHR43633">
    <property type="entry name" value="ALCOHOL DEHYDROGENASE YQHD"/>
    <property type="match status" value="1"/>
</dbReference>
<dbReference type="PANTHER" id="PTHR43633:SF1">
    <property type="entry name" value="ALCOHOL DEHYDROGENASE YQHD"/>
    <property type="match status" value="1"/>
</dbReference>
<keyword evidence="5" id="KW-1185">Reference proteome</keyword>
<dbReference type="InterPro" id="IPR001670">
    <property type="entry name" value="ADH_Fe/GldA"/>
</dbReference>
<dbReference type="Pfam" id="PF25137">
    <property type="entry name" value="ADH_Fe_C"/>
    <property type="match status" value="1"/>
</dbReference>